<dbReference type="GO" id="GO:0008703">
    <property type="term" value="F:5-amino-6-(5-phosphoribosylamino)uracil reductase activity"/>
    <property type="evidence" value="ECO:0007669"/>
    <property type="project" value="InterPro"/>
</dbReference>
<dbReference type="RefSeq" id="WP_207616105.1">
    <property type="nucleotide sequence ID" value="NZ_JAFNLL010000021.1"/>
</dbReference>
<evidence type="ECO:0000313" key="2">
    <source>
        <dbReference type="EMBL" id="MBO1268301.1"/>
    </source>
</evidence>
<sequence length="211" mass="22937">MKLTVNTFLSLDGVMQGPGGKDEDTSGGFERGGWLVPSADDDMGRIVDSWFDEADAILLGRTTFEMMQAYWEQVTEPDNAVATALNGLPKYVVSSTLTDPTWNNTTVLSQDFLEAIAELKAESGRELQVHGSYQLARALHDAGLVDEYRLLYFPVVVGQGKRLFDGGAVPSAFTLVRSETTSAGAVHMVLQPKPFAAGDFEVRDGKEGVRE</sequence>
<keyword evidence="3" id="KW-1185">Reference proteome</keyword>
<name>A0A939HI75_9MICC</name>
<dbReference type="Proteomes" id="UP000664164">
    <property type="component" value="Unassembled WGS sequence"/>
</dbReference>
<feature type="domain" description="Bacterial bifunctional deaminase-reductase C-terminal" evidence="1">
    <location>
        <begin position="2"/>
        <end position="185"/>
    </location>
</feature>
<comment type="caution">
    <text evidence="2">The sequence shown here is derived from an EMBL/GenBank/DDBJ whole genome shotgun (WGS) entry which is preliminary data.</text>
</comment>
<organism evidence="2 3">
    <name type="scientific">Arthrobacter cavernae</name>
    <dbReference type="NCBI Taxonomy" id="2817681"/>
    <lineage>
        <taxon>Bacteria</taxon>
        <taxon>Bacillati</taxon>
        <taxon>Actinomycetota</taxon>
        <taxon>Actinomycetes</taxon>
        <taxon>Micrococcales</taxon>
        <taxon>Micrococcaceae</taxon>
        <taxon>Arthrobacter</taxon>
    </lineage>
</organism>
<dbReference type="PANTHER" id="PTHR38011">
    <property type="entry name" value="DIHYDROFOLATE REDUCTASE FAMILY PROTEIN (AFU_ORTHOLOGUE AFUA_8G06820)"/>
    <property type="match status" value="1"/>
</dbReference>
<dbReference type="Gene3D" id="3.40.430.10">
    <property type="entry name" value="Dihydrofolate Reductase, subunit A"/>
    <property type="match status" value="1"/>
</dbReference>
<evidence type="ECO:0000259" key="1">
    <source>
        <dbReference type="Pfam" id="PF01872"/>
    </source>
</evidence>
<evidence type="ECO:0000313" key="3">
    <source>
        <dbReference type="Proteomes" id="UP000664164"/>
    </source>
</evidence>
<dbReference type="InterPro" id="IPR024072">
    <property type="entry name" value="DHFR-like_dom_sf"/>
</dbReference>
<dbReference type="SUPFAM" id="SSF53597">
    <property type="entry name" value="Dihydrofolate reductase-like"/>
    <property type="match status" value="1"/>
</dbReference>
<accession>A0A939HI75</accession>
<dbReference type="InterPro" id="IPR002734">
    <property type="entry name" value="RibDG_C"/>
</dbReference>
<dbReference type="Pfam" id="PF01872">
    <property type="entry name" value="RibD_C"/>
    <property type="match status" value="1"/>
</dbReference>
<gene>
    <name evidence="2" type="ORF">J1902_09990</name>
</gene>
<dbReference type="AlphaFoldDB" id="A0A939HI75"/>
<dbReference type="InterPro" id="IPR050765">
    <property type="entry name" value="Riboflavin_Biosynth_HTPR"/>
</dbReference>
<dbReference type="EMBL" id="JAFNLL010000021">
    <property type="protein sequence ID" value="MBO1268301.1"/>
    <property type="molecule type" value="Genomic_DNA"/>
</dbReference>
<proteinExistence type="predicted"/>
<reference evidence="2" key="1">
    <citation type="submission" date="2021-03" db="EMBL/GenBank/DDBJ databases">
        <title>A new species, PO-11, isolated from a karst cave deposit.</title>
        <authorList>
            <person name="Zhaoxiaoyong W."/>
        </authorList>
    </citation>
    <scope>NUCLEOTIDE SEQUENCE</scope>
    <source>
        <strain evidence="2">PO-11</strain>
    </source>
</reference>
<dbReference type="GO" id="GO:0009231">
    <property type="term" value="P:riboflavin biosynthetic process"/>
    <property type="evidence" value="ECO:0007669"/>
    <property type="project" value="InterPro"/>
</dbReference>
<protein>
    <submittedName>
        <fullName evidence="2">Dihydrofolate reductase family protein</fullName>
    </submittedName>
</protein>
<dbReference type="PANTHER" id="PTHR38011:SF2">
    <property type="entry name" value="BIFUNCTIONAL DEAMINASE-REDUCTASE DOMAIN PROTEIN"/>
    <property type="match status" value="1"/>
</dbReference>